<evidence type="ECO:0000313" key="2">
    <source>
        <dbReference type="Proteomes" id="UP001189429"/>
    </source>
</evidence>
<dbReference type="Proteomes" id="UP001189429">
    <property type="component" value="Unassembled WGS sequence"/>
</dbReference>
<evidence type="ECO:0008006" key="3">
    <source>
        <dbReference type="Google" id="ProtNLM"/>
    </source>
</evidence>
<protein>
    <recommendedName>
        <fullName evidence="3">FACT complex subunit</fullName>
    </recommendedName>
</protein>
<evidence type="ECO:0000313" key="1">
    <source>
        <dbReference type="EMBL" id="CAK0896866.1"/>
    </source>
</evidence>
<dbReference type="EMBL" id="CAUYUJ010020250">
    <property type="protein sequence ID" value="CAK0896866.1"/>
    <property type="molecule type" value="Genomic_DNA"/>
</dbReference>
<gene>
    <name evidence="1" type="ORF">PCOR1329_LOCUS75209</name>
</gene>
<accession>A0ABN9XF35</accession>
<keyword evidence="2" id="KW-1185">Reference proteome</keyword>
<reference evidence="1" key="1">
    <citation type="submission" date="2023-10" db="EMBL/GenBank/DDBJ databases">
        <authorList>
            <person name="Chen Y."/>
            <person name="Shah S."/>
            <person name="Dougan E. K."/>
            <person name="Thang M."/>
            <person name="Chan C."/>
        </authorList>
    </citation>
    <scope>NUCLEOTIDE SEQUENCE [LARGE SCALE GENOMIC DNA]</scope>
</reference>
<sequence>MRIALFEVKQSSRSFSAHDVTLAADNFNKAKGLLAYFWLHTGFLWQAGDAIGGPATLGPSRELGLGVEQVDKASKGIQTDKRRGRFTAGSRLVLHYAACGDVPPPSGGKAATLLSI</sequence>
<organism evidence="1 2">
    <name type="scientific">Prorocentrum cordatum</name>
    <dbReference type="NCBI Taxonomy" id="2364126"/>
    <lineage>
        <taxon>Eukaryota</taxon>
        <taxon>Sar</taxon>
        <taxon>Alveolata</taxon>
        <taxon>Dinophyceae</taxon>
        <taxon>Prorocentrales</taxon>
        <taxon>Prorocentraceae</taxon>
        <taxon>Prorocentrum</taxon>
    </lineage>
</organism>
<proteinExistence type="predicted"/>
<name>A0ABN9XF35_9DINO</name>
<comment type="caution">
    <text evidence="1">The sequence shown here is derived from an EMBL/GenBank/DDBJ whole genome shotgun (WGS) entry which is preliminary data.</text>
</comment>